<evidence type="ECO:0000259" key="13">
    <source>
        <dbReference type="Pfam" id="PF01529"/>
    </source>
</evidence>
<evidence type="ECO:0000256" key="6">
    <source>
        <dbReference type="ARBA" id="ARBA00023139"/>
    </source>
</evidence>
<feature type="transmembrane region" description="Helical" evidence="11">
    <location>
        <begin position="66"/>
        <end position="88"/>
    </location>
</feature>
<comment type="domain">
    <text evidence="11">The DHHC domain is required for palmitoyltransferase activity.</text>
</comment>
<comment type="similarity">
    <text evidence="9">Belongs to the DHHC palmitoyltransferase family. PFA5 subfamily.</text>
</comment>
<evidence type="ECO:0000256" key="12">
    <source>
        <dbReference type="SAM" id="MobiDB-lite"/>
    </source>
</evidence>
<dbReference type="GO" id="GO:0019706">
    <property type="term" value="F:protein-cysteine S-palmitoyltransferase activity"/>
    <property type="evidence" value="ECO:0007669"/>
    <property type="project" value="UniProtKB-EC"/>
</dbReference>
<evidence type="ECO:0000256" key="9">
    <source>
        <dbReference type="ARBA" id="ARBA00038298"/>
    </source>
</evidence>
<feature type="compositionally biased region" description="Basic and acidic residues" evidence="12">
    <location>
        <begin position="443"/>
        <end position="452"/>
    </location>
</feature>
<proteinExistence type="inferred from homology"/>
<dbReference type="PANTHER" id="PTHR22883">
    <property type="entry name" value="ZINC FINGER DHHC DOMAIN CONTAINING PROTEIN"/>
    <property type="match status" value="1"/>
</dbReference>
<keyword evidence="15" id="KW-1185">Reference proteome</keyword>
<feature type="transmembrane region" description="Helical" evidence="11">
    <location>
        <begin position="237"/>
        <end position="257"/>
    </location>
</feature>
<feature type="transmembrane region" description="Helical" evidence="11">
    <location>
        <begin position="21"/>
        <end position="54"/>
    </location>
</feature>
<dbReference type="GO" id="GO:0005783">
    <property type="term" value="C:endoplasmic reticulum"/>
    <property type="evidence" value="ECO:0007669"/>
    <property type="project" value="TreeGrafter"/>
</dbReference>
<dbReference type="InterPro" id="IPR001594">
    <property type="entry name" value="Palmitoyltrfase_DHHC"/>
</dbReference>
<evidence type="ECO:0000256" key="3">
    <source>
        <dbReference type="ARBA" id="ARBA00022692"/>
    </source>
</evidence>
<feature type="transmembrane region" description="Helical" evidence="11">
    <location>
        <begin position="269"/>
        <end position="290"/>
    </location>
</feature>
<evidence type="ECO:0000256" key="2">
    <source>
        <dbReference type="ARBA" id="ARBA00022679"/>
    </source>
</evidence>
<dbReference type="AlphaFoldDB" id="A0A9P4MHR8"/>
<feature type="compositionally biased region" description="Basic residues" evidence="12">
    <location>
        <begin position="432"/>
        <end position="441"/>
    </location>
</feature>
<evidence type="ECO:0000313" key="15">
    <source>
        <dbReference type="Proteomes" id="UP000799439"/>
    </source>
</evidence>
<evidence type="ECO:0000256" key="7">
    <source>
        <dbReference type="ARBA" id="ARBA00023288"/>
    </source>
</evidence>
<keyword evidence="8 11" id="KW-0012">Acyltransferase</keyword>
<keyword evidence="6" id="KW-0564">Palmitate</keyword>
<evidence type="ECO:0000256" key="4">
    <source>
        <dbReference type="ARBA" id="ARBA00022989"/>
    </source>
</evidence>
<evidence type="ECO:0000256" key="1">
    <source>
        <dbReference type="ARBA" id="ARBA00004141"/>
    </source>
</evidence>
<dbReference type="InterPro" id="IPR039859">
    <property type="entry name" value="PFA4/ZDH16/20/ERF2-like"/>
</dbReference>
<evidence type="ECO:0000256" key="10">
    <source>
        <dbReference type="ARBA" id="ARBA00048048"/>
    </source>
</evidence>
<comment type="caution">
    <text evidence="14">The sequence shown here is derived from an EMBL/GenBank/DDBJ whole genome shotgun (WGS) entry which is preliminary data.</text>
</comment>
<dbReference type="OrthoDB" id="331948at2759"/>
<gene>
    <name evidence="14" type="ORF">K461DRAFT_292000</name>
</gene>
<dbReference type="GO" id="GO:0005794">
    <property type="term" value="C:Golgi apparatus"/>
    <property type="evidence" value="ECO:0007669"/>
    <property type="project" value="TreeGrafter"/>
</dbReference>
<keyword evidence="2 11" id="KW-0808">Transferase</keyword>
<dbReference type="EC" id="2.3.1.225" evidence="11"/>
<name>A0A9P4MHR8_9PEZI</name>
<keyword evidence="7" id="KW-0449">Lipoprotein</keyword>
<evidence type="ECO:0000313" key="14">
    <source>
        <dbReference type="EMBL" id="KAF2155115.1"/>
    </source>
</evidence>
<comment type="catalytic activity">
    <reaction evidence="10 11">
        <text>L-cysteinyl-[protein] + hexadecanoyl-CoA = S-hexadecanoyl-L-cysteinyl-[protein] + CoA</text>
        <dbReference type="Rhea" id="RHEA:36683"/>
        <dbReference type="Rhea" id="RHEA-COMP:10131"/>
        <dbReference type="Rhea" id="RHEA-COMP:11032"/>
        <dbReference type="ChEBI" id="CHEBI:29950"/>
        <dbReference type="ChEBI" id="CHEBI:57287"/>
        <dbReference type="ChEBI" id="CHEBI:57379"/>
        <dbReference type="ChEBI" id="CHEBI:74151"/>
        <dbReference type="EC" id="2.3.1.225"/>
    </reaction>
</comment>
<protein>
    <recommendedName>
        <fullName evidence="11">Palmitoyltransferase</fullName>
        <ecNumber evidence="11">2.3.1.225</ecNumber>
    </recommendedName>
</protein>
<keyword evidence="5 11" id="KW-0472">Membrane</keyword>
<organism evidence="14 15">
    <name type="scientific">Myriangium duriaei CBS 260.36</name>
    <dbReference type="NCBI Taxonomy" id="1168546"/>
    <lineage>
        <taxon>Eukaryota</taxon>
        <taxon>Fungi</taxon>
        <taxon>Dikarya</taxon>
        <taxon>Ascomycota</taxon>
        <taxon>Pezizomycotina</taxon>
        <taxon>Dothideomycetes</taxon>
        <taxon>Dothideomycetidae</taxon>
        <taxon>Myriangiales</taxon>
        <taxon>Myriangiaceae</taxon>
        <taxon>Myriangium</taxon>
    </lineage>
</organism>
<dbReference type="EMBL" id="ML996083">
    <property type="protein sequence ID" value="KAF2155115.1"/>
    <property type="molecule type" value="Genomic_DNA"/>
</dbReference>
<feature type="region of interest" description="Disordered" evidence="12">
    <location>
        <begin position="430"/>
        <end position="452"/>
    </location>
</feature>
<dbReference type="Proteomes" id="UP000799439">
    <property type="component" value="Unassembled WGS sequence"/>
</dbReference>
<evidence type="ECO:0000256" key="8">
    <source>
        <dbReference type="ARBA" id="ARBA00023315"/>
    </source>
</evidence>
<dbReference type="GO" id="GO:0016020">
    <property type="term" value="C:membrane"/>
    <property type="evidence" value="ECO:0007669"/>
    <property type="project" value="UniProtKB-SubCell"/>
</dbReference>
<dbReference type="Pfam" id="PF01529">
    <property type="entry name" value="DHHC"/>
    <property type="match status" value="1"/>
</dbReference>
<feature type="domain" description="Palmitoyltransferase DHHC" evidence="13">
    <location>
        <begin position="190"/>
        <end position="307"/>
    </location>
</feature>
<reference evidence="14" key="1">
    <citation type="journal article" date="2020" name="Stud. Mycol.">
        <title>101 Dothideomycetes genomes: a test case for predicting lifestyles and emergence of pathogens.</title>
        <authorList>
            <person name="Haridas S."/>
            <person name="Albert R."/>
            <person name="Binder M."/>
            <person name="Bloem J."/>
            <person name="Labutti K."/>
            <person name="Salamov A."/>
            <person name="Andreopoulos B."/>
            <person name="Baker S."/>
            <person name="Barry K."/>
            <person name="Bills G."/>
            <person name="Bluhm B."/>
            <person name="Cannon C."/>
            <person name="Castanera R."/>
            <person name="Culley D."/>
            <person name="Daum C."/>
            <person name="Ezra D."/>
            <person name="Gonzalez J."/>
            <person name="Henrissat B."/>
            <person name="Kuo A."/>
            <person name="Liang C."/>
            <person name="Lipzen A."/>
            <person name="Lutzoni F."/>
            <person name="Magnuson J."/>
            <person name="Mondo S."/>
            <person name="Nolan M."/>
            <person name="Ohm R."/>
            <person name="Pangilinan J."/>
            <person name="Park H.-J."/>
            <person name="Ramirez L."/>
            <person name="Alfaro M."/>
            <person name="Sun H."/>
            <person name="Tritt A."/>
            <person name="Yoshinaga Y."/>
            <person name="Zwiers L.-H."/>
            <person name="Turgeon B."/>
            <person name="Goodwin S."/>
            <person name="Spatafora J."/>
            <person name="Crous P."/>
            <person name="Grigoriev I."/>
        </authorList>
    </citation>
    <scope>NUCLEOTIDE SEQUENCE</scope>
    <source>
        <strain evidence="14">CBS 260.36</strain>
    </source>
</reference>
<keyword evidence="4 11" id="KW-1133">Transmembrane helix</keyword>
<evidence type="ECO:0000256" key="11">
    <source>
        <dbReference type="RuleBase" id="RU079119"/>
    </source>
</evidence>
<evidence type="ECO:0000256" key="5">
    <source>
        <dbReference type="ARBA" id="ARBA00023136"/>
    </source>
</evidence>
<keyword evidence="3 11" id="KW-0812">Transmembrane</keyword>
<dbReference type="PANTHER" id="PTHR22883:SF23">
    <property type="entry name" value="PALMITOYLTRANSFERASE ZDHHC6"/>
    <property type="match status" value="1"/>
</dbReference>
<sequence length="452" mass="50921">MATFKQSNRQPRSSLQSRQRVNKWAAVIVPLIIAGAVGYATWVVVVLVGVHYLLQPGPNTNVAARPGAAGAIIAIYFLLFFLMAAAYFRTLQTARWSPGYVPQGPARDTLRSTFVEEPYVEVEWPCSKPKHSQESDLEKQEDRQGKVPGYYIHTLDMDAIFKGDVAPPPGMEEFYSHDVFQCDPNGLPIWCGTCRNWKPDRVHHCSDNGRCVLKLDHYCPWVGGVVGEANFKFFVQFNIYGMLYTAFILIVMAVFVAEAKRVGTGMVNVPWIIAIALSAMFFFFTSGMAMKSSQDLIRNLTTVDAIDHQRRTVFLAVKLYDGQTGPLQKEGLHDAIPWQGTIAYPFYTRDTPEADRAPRTTFAILCTPPGLNPWNLGPLGNWRDIMGNSWFDWLLPLRKSPCWDHSSKQSMYALGPGFEELLRRAGIESVKRAHRPRRGPRSRSADLESARR</sequence>
<comment type="subcellular location">
    <subcellularLocation>
        <location evidence="1">Membrane</location>
        <topology evidence="1">Multi-pass membrane protein</topology>
    </subcellularLocation>
</comment>
<accession>A0A9P4MHR8</accession>
<dbReference type="PROSITE" id="PS50216">
    <property type="entry name" value="DHHC"/>
    <property type="match status" value="1"/>
</dbReference>
<dbReference type="GO" id="GO:0006612">
    <property type="term" value="P:protein targeting to membrane"/>
    <property type="evidence" value="ECO:0007669"/>
    <property type="project" value="TreeGrafter"/>
</dbReference>